<dbReference type="Proteomes" id="UP000664218">
    <property type="component" value="Unassembled WGS sequence"/>
</dbReference>
<keyword evidence="3" id="KW-1185">Reference proteome</keyword>
<evidence type="ECO:0000256" key="1">
    <source>
        <dbReference type="SAM" id="Phobius"/>
    </source>
</evidence>
<dbReference type="AlphaFoldDB" id="A0A939HDE2"/>
<protein>
    <submittedName>
        <fullName evidence="2">Cellobiose phosphorylase</fullName>
    </submittedName>
</protein>
<dbReference type="GO" id="GO:0005975">
    <property type="term" value="P:carbohydrate metabolic process"/>
    <property type="evidence" value="ECO:0007669"/>
    <property type="project" value="InterPro"/>
</dbReference>
<name>A0A939HDE2_9CLOT</name>
<keyword evidence="1" id="KW-0472">Membrane</keyword>
<proteinExistence type="predicted"/>
<accession>A0A939HDE2</accession>
<dbReference type="InterPro" id="IPR008928">
    <property type="entry name" value="6-hairpin_glycosidase_sf"/>
</dbReference>
<dbReference type="EMBL" id="JAFNJU010000010">
    <property type="protein sequence ID" value="MBO1265927.1"/>
    <property type="molecule type" value="Genomic_DNA"/>
</dbReference>
<evidence type="ECO:0000313" key="2">
    <source>
        <dbReference type="EMBL" id="MBO1265927.1"/>
    </source>
</evidence>
<keyword evidence="1" id="KW-1133">Transmembrane helix</keyword>
<comment type="caution">
    <text evidence="2">The sequence shown here is derived from an EMBL/GenBank/DDBJ whole genome shotgun (WGS) entry which is preliminary data.</text>
</comment>
<feature type="transmembrane region" description="Helical" evidence="1">
    <location>
        <begin position="21"/>
        <end position="40"/>
    </location>
</feature>
<dbReference type="RefSeq" id="WP_207600444.1">
    <property type="nucleotide sequence ID" value="NZ_JAFNJU010000010.1"/>
</dbReference>
<sequence length="1039" mass="119063">MGYYYKDKEFVIENYDKRKPFSSFLPGIAGIRGIPLWVYYANRGQGITSFGLRDKNEPIQEFFPANTSYQYVDRYGFRSFVKVDGEVYEPFAPGSRDVVKRTMFIAQGHFTIEEINETRKITYRVTYFGLTNEPVAGLVREVEIVNDGAARILEVVDGIANILPSGTTNETFKNMSNLMVSWMGVENMDHHIPFYKFRASSGDDAEISMVQKGHFYLSFMEDGQLIPPIVDLEKIFGYDTSLSVPTTMESHSLEELDLKNQVLVNKVPCGFSPVSKKLEAGEHLNIHTIIGSVSDVEIINEKAKAFTKTAYISRKREEAEEVLDELVNVIRTESAYPVFDAYLKQNFLDNTLRGGFPLVFGEGDQRKVYHVFSRKHGDPERDYNFFSLAPEFYSQGNGNFRDVNQNRRSDVLFTPEAGLFNVKMFMNLLQLDGYNPLGVQGTTFTIEASAMEVLMGKYVLEGQEKLREVLSGKFTPGNVSMKILLEGIRLDIGEDAFMDRLLEEAEQHIEAVYGEGYWSDHWTYNFDLVESYRSVYPDRIEEMLFEDETYRYYDSPVHVLPRREKYGRTENGVIRQYGAIEEEEHSSRFEQSNWKRVGGEIYKVSLAQKLLHHVMIKFTTLDPFGMGVEMEADRPGWNDAMNGLPGLFGSGMSETVELVRVVRFLRENLTRPVRLLDVSHHLYSRITEVLSREMSLFERWDALTSLREDFREKIREDIGGNEVLVDAKEAGQFLERLEGVLMDGINRAKTLHEGVLPTYLIYKVTDYEVLEGKTPYGLQRVRVKGFELEKVPFFLEGPARFLKIGTAEENRALHHRIRNSGMYDPVLKTYRTSASLEDMSYETGRIRAFTPGWLERESNFLHMTYKYLLGLLKGGLPDLFFEEIRTNLVCFMDPEVYGRSTLENSSFIASSLNPNSKLHGQGFVSRLSGSTAEMLSIWQHMMFGKSLFTFSGELCFSPEPILGADFFVDGRVTTTLLSDMEFIIENDTGLPTYSERVCIDHYKVDGKAYACICGDLAQKVRDREVKQIIMIYKLKEESL</sequence>
<organism evidence="2 3">
    <name type="scientific">Proteiniclasticum aestuarii</name>
    <dbReference type="NCBI Taxonomy" id="2817862"/>
    <lineage>
        <taxon>Bacteria</taxon>
        <taxon>Bacillati</taxon>
        <taxon>Bacillota</taxon>
        <taxon>Clostridia</taxon>
        <taxon>Eubacteriales</taxon>
        <taxon>Clostridiaceae</taxon>
        <taxon>Proteiniclasticum</taxon>
    </lineage>
</organism>
<keyword evidence="1" id="KW-0812">Transmembrane</keyword>
<gene>
    <name evidence="2" type="ORF">J3A84_12885</name>
</gene>
<dbReference type="SUPFAM" id="SSF48208">
    <property type="entry name" value="Six-hairpin glycosidases"/>
    <property type="match status" value="1"/>
</dbReference>
<evidence type="ECO:0000313" key="3">
    <source>
        <dbReference type="Proteomes" id="UP000664218"/>
    </source>
</evidence>
<reference evidence="2" key="1">
    <citation type="submission" date="2021-03" db="EMBL/GenBank/DDBJ databases">
        <title>Proteiniclasticum marinus sp. nov., isolated from tidal flat sediment.</title>
        <authorList>
            <person name="Namirimu T."/>
            <person name="Yang J.-A."/>
            <person name="Yang S.-H."/>
            <person name="Kim Y.-J."/>
            <person name="Kwon K.K."/>
        </authorList>
    </citation>
    <scope>NUCLEOTIDE SEQUENCE</scope>
    <source>
        <strain evidence="2">SCR006</strain>
    </source>
</reference>